<evidence type="ECO:0000313" key="1">
    <source>
        <dbReference type="EMBL" id="CCH51293.1"/>
    </source>
</evidence>
<accession>I2GBL9</accession>
<evidence type="ECO:0000313" key="2">
    <source>
        <dbReference type="Proteomes" id="UP000009309"/>
    </source>
</evidence>
<gene>
    <name evidence="1" type="ORF">BN8_00210</name>
</gene>
<dbReference type="STRING" id="1185876.BN8_00210"/>
<dbReference type="AlphaFoldDB" id="I2GBL9"/>
<reference evidence="1 2" key="1">
    <citation type="journal article" date="2012" name="J. Bacteriol.">
        <title>Genome Sequence of the Filamentous Bacterium Fibrisoma limi BUZ 3T.</title>
        <authorList>
            <person name="Filippini M."/>
            <person name="Qi W."/>
            <person name="Jaenicke S."/>
            <person name="Goesmann A."/>
            <person name="Smits T.H."/>
            <person name="Bagheri H.C."/>
        </authorList>
    </citation>
    <scope>NUCLEOTIDE SEQUENCE [LARGE SCALE GENOMIC DNA]</scope>
    <source>
        <strain evidence="2">BUZ 3T</strain>
    </source>
</reference>
<keyword evidence="2" id="KW-1185">Reference proteome</keyword>
<organism evidence="1 2">
    <name type="scientific">Fibrisoma limi BUZ 3</name>
    <dbReference type="NCBI Taxonomy" id="1185876"/>
    <lineage>
        <taxon>Bacteria</taxon>
        <taxon>Pseudomonadati</taxon>
        <taxon>Bacteroidota</taxon>
        <taxon>Cytophagia</taxon>
        <taxon>Cytophagales</taxon>
        <taxon>Spirosomataceae</taxon>
        <taxon>Fibrisoma</taxon>
    </lineage>
</organism>
<comment type="caution">
    <text evidence="1">The sequence shown here is derived from an EMBL/GenBank/DDBJ whole genome shotgun (WGS) entry which is preliminary data.</text>
</comment>
<dbReference type="EMBL" id="CAIT01000004">
    <property type="protein sequence ID" value="CCH51293.1"/>
    <property type="molecule type" value="Genomic_DNA"/>
</dbReference>
<proteinExistence type="predicted"/>
<protein>
    <submittedName>
        <fullName evidence="1">Uncharacterized protein</fullName>
    </submittedName>
</protein>
<dbReference type="Proteomes" id="UP000009309">
    <property type="component" value="Unassembled WGS sequence"/>
</dbReference>
<name>I2GBL9_9BACT</name>
<sequence>MLAVLAESEVLSPPFSKPIVLKTNLLFMLQAKPTIKSGRSASVLMSVRFILLMVY</sequence>